<keyword evidence="1" id="KW-0472">Membrane</keyword>
<evidence type="ECO:0000313" key="4">
    <source>
        <dbReference type="Proteomes" id="UP001596047"/>
    </source>
</evidence>
<dbReference type="Pfam" id="PF00487">
    <property type="entry name" value="FA_desaturase"/>
    <property type="match status" value="1"/>
</dbReference>
<evidence type="ECO:0000313" key="3">
    <source>
        <dbReference type="EMBL" id="MFC5650603.1"/>
    </source>
</evidence>
<organism evidence="3 4">
    <name type="scientific">Paenibacillus solisilvae</name>
    <dbReference type="NCBI Taxonomy" id="2486751"/>
    <lineage>
        <taxon>Bacteria</taxon>
        <taxon>Bacillati</taxon>
        <taxon>Bacillota</taxon>
        <taxon>Bacilli</taxon>
        <taxon>Bacillales</taxon>
        <taxon>Paenibacillaceae</taxon>
        <taxon>Paenibacillus</taxon>
    </lineage>
</organism>
<dbReference type="InterPro" id="IPR012171">
    <property type="entry name" value="Fatty_acid_desaturase"/>
</dbReference>
<sequence length="360" mass="41977">MVQKRDYSILGSENCRAQEKGLAAADWYMCPIPRPKLKELMKRKNGPAIRDTLIWFALLVIAGYLAYLSWGTWWSVPTFLAYGILYATSGDSRWHECGHGTAFKTPWMNEVMYQIASFMVLRSATPWRWSHARHHTDTIIVGRDPEIIAERPPVWKILLMQVFDLYGGPIEIKRFFLHAFGRLEESEKAYIPEIEYKKVFREARIYMLIFLAVIAACFYTGSLMPAMFVGLPTFYGFILVLGFGVTQHLGLYEDVLDHRLNSRTIYMNPVLRFLYWNMNYHVEHHMFPMVPYHNLSRLHKEIKADCPEARPSFLAALKEVIAALRKQKEDPSYVVFKPLPDTARPYRYVAEHEEPGRERA</sequence>
<protein>
    <submittedName>
        <fullName evidence="3">Fatty acid desaturase family protein</fullName>
    </submittedName>
</protein>
<dbReference type="PANTHER" id="PTHR19353">
    <property type="entry name" value="FATTY ACID DESATURASE 2"/>
    <property type="match status" value="1"/>
</dbReference>
<dbReference type="EMBL" id="JBHSOW010000058">
    <property type="protein sequence ID" value="MFC5650603.1"/>
    <property type="molecule type" value="Genomic_DNA"/>
</dbReference>
<dbReference type="RefSeq" id="WP_379189187.1">
    <property type="nucleotide sequence ID" value="NZ_JBHSOW010000058.1"/>
</dbReference>
<dbReference type="InterPro" id="IPR039393">
    <property type="entry name" value="Rhizopine-oxygenase-like"/>
</dbReference>
<name>A0ABW0VYQ8_9BACL</name>
<reference evidence="4" key="1">
    <citation type="journal article" date="2019" name="Int. J. Syst. Evol. Microbiol.">
        <title>The Global Catalogue of Microorganisms (GCM) 10K type strain sequencing project: providing services to taxonomists for standard genome sequencing and annotation.</title>
        <authorList>
            <consortium name="The Broad Institute Genomics Platform"/>
            <consortium name="The Broad Institute Genome Sequencing Center for Infectious Disease"/>
            <person name="Wu L."/>
            <person name="Ma J."/>
        </authorList>
    </citation>
    <scope>NUCLEOTIDE SEQUENCE [LARGE SCALE GENOMIC DNA]</scope>
    <source>
        <strain evidence="4">CGMCC 1.3240</strain>
    </source>
</reference>
<dbReference type="CDD" id="cd03511">
    <property type="entry name" value="Rhizopine-oxygenase-like"/>
    <property type="match status" value="1"/>
</dbReference>
<feature type="transmembrane region" description="Helical" evidence="1">
    <location>
        <begin position="205"/>
        <end position="228"/>
    </location>
</feature>
<gene>
    <name evidence="3" type="ORF">ACFPYJ_16010</name>
</gene>
<keyword evidence="1" id="KW-0812">Transmembrane</keyword>
<dbReference type="InterPro" id="IPR005804">
    <property type="entry name" value="FA_desaturase_dom"/>
</dbReference>
<evidence type="ECO:0000256" key="1">
    <source>
        <dbReference type="SAM" id="Phobius"/>
    </source>
</evidence>
<evidence type="ECO:0000259" key="2">
    <source>
        <dbReference type="Pfam" id="PF00487"/>
    </source>
</evidence>
<feature type="transmembrane region" description="Helical" evidence="1">
    <location>
        <begin position="48"/>
        <end position="67"/>
    </location>
</feature>
<dbReference type="PANTHER" id="PTHR19353:SF19">
    <property type="entry name" value="DELTA(5) FATTY ACID DESATURASE C-RELATED"/>
    <property type="match status" value="1"/>
</dbReference>
<comment type="caution">
    <text evidence="3">The sequence shown here is derived from an EMBL/GenBank/DDBJ whole genome shotgun (WGS) entry which is preliminary data.</text>
</comment>
<feature type="domain" description="Fatty acid desaturase" evidence="2">
    <location>
        <begin position="72"/>
        <end position="313"/>
    </location>
</feature>
<accession>A0ABW0VYQ8</accession>
<proteinExistence type="predicted"/>
<dbReference type="Proteomes" id="UP001596047">
    <property type="component" value="Unassembled WGS sequence"/>
</dbReference>
<feature type="transmembrane region" description="Helical" evidence="1">
    <location>
        <begin position="234"/>
        <end position="252"/>
    </location>
</feature>
<keyword evidence="1" id="KW-1133">Transmembrane helix</keyword>
<keyword evidence="4" id="KW-1185">Reference proteome</keyword>